<sequence length="148" mass="17510">MDIKLQDKIVDFTAIKLEKNVGKVCRCKRTQYIVDEKQYRVYCSQCGAQVEAFKALLDIATTGSQYYEQISRLQEQRKQLEDYQPTRRVLKRIEEIINTSTFRHKPRPICPCCDEPFLLEELERGRQWRGGHEVEDRISKRLNGTPQE</sequence>
<proteinExistence type="predicted"/>
<gene>
    <name evidence="1" type="ORF">ERX40_10860</name>
</gene>
<organism evidence="1 2">
    <name type="scientific">Macrococcus carouselicus</name>
    <dbReference type="NCBI Taxonomy" id="69969"/>
    <lineage>
        <taxon>Bacteria</taxon>
        <taxon>Bacillati</taxon>
        <taxon>Bacillota</taxon>
        <taxon>Bacilli</taxon>
        <taxon>Bacillales</taxon>
        <taxon>Staphylococcaceae</taxon>
        <taxon>Macrococcus</taxon>
    </lineage>
</organism>
<name>A0A9Q8CKB0_9STAP</name>
<evidence type="ECO:0000313" key="1">
    <source>
        <dbReference type="EMBL" id="TDL94370.1"/>
    </source>
</evidence>
<dbReference type="EMBL" id="SCWD01000009">
    <property type="protein sequence ID" value="TDL94370.1"/>
    <property type="molecule type" value="Genomic_DNA"/>
</dbReference>
<keyword evidence="2" id="KW-1185">Reference proteome</keyword>
<dbReference type="OrthoDB" id="2084710at2"/>
<protein>
    <submittedName>
        <fullName evidence="1">Uncharacterized protein</fullName>
    </submittedName>
</protein>
<reference evidence="1 2" key="1">
    <citation type="submission" date="2019-01" db="EMBL/GenBank/DDBJ databases">
        <title>Draft genome sequences of the type strains of six Macrococcus species.</title>
        <authorList>
            <person name="Mazhar S."/>
            <person name="Altermann E."/>
            <person name="Hill C."/>
            <person name="Mcauliffe O."/>
        </authorList>
    </citation>
    <scope>NUCLEOTIDE SEQUENCE [LARGE SCALE GENOMIC DNA]</scope>
    <source>
        <strain evidence="1 2">ATCC 51828</strain>
    </source>
</reference>
<comment type="caution">
    <text evidence="1">The sequence shown here is derived from an EMBL/GenBank/DDBJ whole genome shotgun (WGS) entry which is preliminary data.</text>
</comment>
<evidence type="ECO:0000313" key="2">
    <source>
        <dbReference type="Proteomes" id="UP000295280"/>
    </source>
</evidence>
<accession>A0A9Q8CKB0</accession>
<dbReference type="RefSeq" id="WP_133418509.1">
    <property type="nucleotide sequence ID" value="NZ_SCWD01000009.1"/>
</dbReference>
<dbReference type="Proteomes" id="UP000295280">
    <property type="component" value="Unassembled WGS sequence"/>
</dbReference>
<dbReference type="AlphaFoldDB" id="A0A9Q8CKB0"/>